<protein>
    <submittedName>
        <fullName evidence="1">Peptidoglycan-binding domain 1 protein</fullName>
    </submittedName>
</protein>
<gene>
    <name evidence="1" type="ORF">P0Y65_14060</name>
</gene>
<accession>A0AAJ5VS88</accession>
<dbReference type="EMBL" id="CP119312">
    <property type="protein sequence ID" value="WEK03312.1"/>
    <property type="molecule type" value="Genomic_DNA"/>
</dbReference>
<reference evidence="1" key="1">
    <citation type="submission" date="2023-03" db="EMBL/GenBank/DDBJ databases">
        <title>Andean soil-derived lignocellulolytic bacterial consortium as a source of novel taxa and putative plastic-active enzymes.</title>
        <authorList>
            <person name="Diaz-Garcia L."/>
            <person name="Chuvochina M."/>
            <person name="Feuerriegel G."/>
            <person name="Bunk B."/>
            <person name="Sproer C."/>
            <person name="Streit W.R."/>
            <person name="Rodriguez L.M."/>
            <person name="Overmann J."/>
            <person name="Jimenez D.J."/>
        </authorList>
    </citation>
    <scope>NUCLEOTIDE SEQUENCE</scope>
    <source>
        <strain evidence="1">MAG 4196</strain>
    </source>
</reference>
<evidence type="ECO:0000313" key="2">
    <source>
        <dbReference type="Proteomes" id="UP001217476"/>
    </source>
</evidence>
<sequence length="267" mass="28671">MAIDSDDIKVIAALVGRFENGSEPYLGATGDFDGQGISCGVLQWNIGQGSLQPMIVKAGEAVVHATMPAFGQAMWEACTSPIPRGLAIVRGWQSNKKLLAGPRAELKALMGSPTLRQLQDDRIASVAEKADVHARAWADARGTAGRSKQELAFFFDLVTQNGSMKGLSFSDVAAFKAAVGNAKADDLICDWLAGTGSQMWGHQDAHKNAQLWRDAVGGAELDLLVFAYLRSQKSVLKARADVLNRNGTIATRRGHVHAGFYDLTELF</sequence>
<organism evidence="1 2">
    <name type="scientific">Candidatus Devosia phytovorans</name>
    <dbReference type="NCBI Taxonomy" id="3121372"/>
    <lineage>
        <taxon>Bacteria</taxon>
        <taxon>Pseudomonadati</taxon>
        <taxon>Pseudomonadota</taxon>
        <taxon>Alphaproteobacteria</taxon>
        <taxon>Hyphomicrobiales</taxon>
        <taxon>Devosiaceae</taxon>
        <taxon>Devosia</taxon>
    </lineage>
</organism>
<name>A0AAJ5VS88_9HYPH</name>
<proteinExistence type="predicted"/>
<dbReference type="AlphaFoldDB" id="A0AAJ5VS88"/>
<dbReference type="Proteomes" id="UP001217476">
    <property type="component" value="Chromosome"/>
</dbReference>
<evidence type="ECO:0000313" key="1">
    <source>
        <dbReference type="EMBL" id="WEK03312.1"/>
    </source>
</evidence>